<name>A0A3B0TBW2_9ZZZZ</name>
<sequence length="137" mass="14224">MAAVTVAGVAVVADPASIWPFLLIAAYGSLAFPMYSLAVSMVNDAIPQNQLVAAAAGVVFIYGAGSVVGPIGVSVLMDVIGPAGYFWGLAASFLPLAGYALARILFTTRPMQRRFVSLPFRSSTAVALLAEPSEEEE</sequence>
<protein>
    <recommendedName>
        <fullName evidence="3">Major facilitator superfamily (MFS) profile domain-containing protein</fullName>
    </recommendedName>
</protein>
<dbReference type="EMBL" id="UOEI01000398">
    <property type="protein sequence ID" value="VAW04496.1"/>
    <property type="molecule type" value="Genomic_DNA"/>
</dbReference>
<dbReference type="InterPro" id="IPR036259">
    <property type="entry name" value="MFS_trans_sf"/>
</dbReference>
<proteinExistence type="predicted"/>
<feature type="transmembrane region" description="Helical" evidence="1">
    <location>
        <begin position="85"/>
        <end position="106"/>
    </location>
</feature>
<accession>A0A3B0TBW2</accession>
<dbReference type="SUPFAM" id="SSF103473">
    <property type="entry name" value="MFS general substrate transporter"/>
    <property type="match status" value="1"/>
</dbReference>
<organism evidence="2">
    <name type="scientific">hydrothermal vent metagenome</name>
    <dbReference type="NCBI Taxonomy" id="652676"/>
    <lineage>
        <taxon>unclassified sequences</taxon>
        <taxon>metagenomes</taxon>
        <taxon>ecological metagenomes</taxon>
    </lineage>
</organism>
<reference evidence="2" key="1">
    <citation type="submission" date="2018-06" db="EMBL/GenBank/DDBJ databases">
        <authorList>
            <person name="Zhirakovskaya E."/>
        </authorList>
    </citation>
    <scope>NUCLEOTIDE SEQUENCE</scope>
</reference>
<keyword evidence="1" id="KW-1133">Transmembrane helix</keyword>
<feature type="transmembrane region" description="Helical" evidence="1">
    <location>
        <begin position="18"/>
        <end position="39"/>
    </location>
</feature>
<dbReference type="AlphaFoldDB" id="A0A3B0TBW2"/>
<evidence type="ECO:0000313" key="2">
    <source>
        <dbReference type="EMBL" id="VAW04496.1"/>
    </source>
</evidence>
<feature type="transmembrane region" description="Helical" evidence="1">
    <location>
        <begin position="51"/>
        <end position="73"/>
    </location>
</feature>
<keyword evidence="1" id="KW-0472">Membrane</keyword>
<evidence type="ECO:0008006" key="3">
    <source>
        <dbReference type="Google" id="ProtNLM"/>
    </source>
</evidence>
<evidence type="ECO:0000256" key="1">
    <source>
        <dbReference type="SAM" id="Phobius"/>
    </source>
</evidence>
<gene>
    <name evidence="2" type="ORF">MNBD_ACTINO01-2367</name>
</gene>
<keyword evidence="1" id="KW-0812">Transmembrane</keyword>